<keyword evidence="1" id="KW-0677">Repeat</keyword>
<dbReference type="EMBL" id="NPDV01000003">
    <property type="protein sequence ID" value="PJZ54465.1"/>
    <property type="molecule type" value="Genomic_DNA"/>
</dbReference>
<evidence type="ECO:0000313" key="4">
    <source>
        <dbReference type="EMBL" id="PJZ61317.1"/>
    </source>
</evidence>
<keyword evidence="2" id="KW-0732">Signal</keyword>
<comment type="caution">
    <text evidence="3">The sequence shown here is derived from an EMBL/GenBank/DDBJ whole genome shotgun (WGS) entry which is preliminary data.</text>
</comment>
<dbReference type="Gene3D" id="2.20.110.10">
    <property type="entry name" value="Histone H3 K4-specific methyltransferase SET7/9 N-terminal domain"/>
    <property type="match status" value="1"/>
</dbReference>
<keyword evidence="5" id="KW-1185">Reference proteome</keyword>
<dbReference type="Proteomes" id="UP000232149">
    <property type="component" value="Unassembled WGS sequence"/>
</dbReference>
<dbReference type="Proteomes" id="UP000232188">
    <property type="component" value="Unassembled WGS sequence"/>
</dbReference>
<protein>
    <submittedName>
        <fullName evidence="3">Membrane-binding protein</fullName>
    </submittedName>
</protein>
<dbReference type="RefSeq" id="WP_100784693.1">
    <property type="nucleotide sequence ID" value="NZ_NPDU01000035.1"/>
</dbReference>
<dbReference type="AlphaFoldDB" id="A0A2M9YSD6"/>
<dbReference type="Pfam" id="PF02493">
    <property type="entry name" value="MORN"/>
    <property type="match status" value="3"/>
</dbReference>
<dbReference type="InterPro" id="IPR003409">
    <property type="entry name" value="MORN"/>
</dbReference>
<proteinExistence type="predicted"/>
<sequence length="183" mass="20399">MFKIIVFILFCFSFSSILPQSLALKSCLSGNCRNGKGVFLDSFGNECKGTFVNGKLEGYAEVKFKNRETFSGVYKNSSIRSLGQWTDPETGKILYGTWIEDGDCDKKGCKTWAKFIPDSDVECIFRGLFKENRKVGKGSYTCINGESFDGTYANDLANGRGKLRYSAGIIFEGEFKDGHPVFK</sequence>
<dbReference type="PANTHER" id="PTHR43215">
    <property type="entry name" value="RADIAL SPOKE HEAD 1 HOMOLOG"/>
    <property type="match status" value="1"/>
</dbReference>
<evidence type="ECO:0000313" key="3">
    <source>
        <dbReference type="EMBL" id="PJZ54465.1"/>
    </source>
</evidence>
<gene>
    <name evidence="4" type="ORF">CH376_14025</name>
    <name evidence="3" type="ORF">CH380_05195</name>
</gene>
<evidence type="ECO:0000256" key="2">
    <source>
        <dbReference type="SAM" id="SignalP"/>
    </source>
</evidence>
<organism evidence="3 6">
    <name type="scientific">Leptospira adleri</name>
    <dbReference type="NCBI Taxonomy" id="2023186"/>
    <lineage>
        <taxon>Bacteria</taxon>
        <taxon>Pseudomonadati</taxon>
        <taxon>Spirochaetota</taxon>
        <taxon>Spirochaetia</taxon>
        <taxon>Leptospirales</taxon>
        <taxon>Leptospiraceae</taxon>
        <taxon>Leptospira</taxon>
    </lineage>
</organism>
<feature type="signal peptide" evidence="2">
    <location>
        <begin position="1"/>
        <end position="19"/>
    </location>
</feature>
<reference evidence="5 6" key="1">
    <citation type="submission" date="2017-07" db="EMBL/GenBank/DDBJ databases">
        <title>Leptospira spp. isolated from tropical soils.</title>
        <authorList>
            <person name="Thibeaux R."/>
            <person name="Iraola G."/>
            <person name="Ferres I."/>
            <person name="Bierque E."/>
            <person name="Girault D."/>
            <person name="Soupe-Gilbert M.-E."/>
            <person name="Picardeau M."/>
            <person name="Goarant C."/>
        </authorList>
    </citation>
    <scope>NUCLEOTIDE SEQUENCE [LARGE SCALE GENOMIC DNA]</scope>
    <source>
        <strain evidence="3 6">FH2-B-C1</strain>
        <strain evidence="4 5">FH2-B-D1</strain>
    </source>
</reference>
<dbReference type="EMBL" id="NPDU01000035">
    <property type="protein sequence ID" value="PJZ61317.1"/>
    <property type="molecule type" value="Genomic_DNA"/>
</dbReference>
<dbReference type="SUPFAM" id="SSF82185">
    <property type="entry name" value="Histone H3 K4-specific methyltransferase SET7/9 N-terminal domain"/>
    <property type="match status" value="2"/>
</dbReference>
<evidence type="ECO:0000313" key="6">
    <source>
        <dbReference type="Proteomes" id="UP000232188"/>
    </source>
</evidence>
<name>A0A2M9YSD6_9LEPT</name>
<dbReference type="GO" id="GO:0005829">
    <property type="term" value="C:cytosol"/>
    <property type="evidence" value="ECO:0007669"/>
    <property type="project" value="TreeGrafter"/>
</dbReference>
<evidence type="ECO:0000313" key="5">
    <source>
        <dbReference type="Proteomes" id="UP000232149"/>
    </source>
</evidence>
<dbReference type="PANTHER" id="PTHR43215:SF14">
    <property type="entry name" value="RADIAL SPOKE HEAD 1 HOMOLOG"/>
    <property type="match status" value="1"/>
</dbReference>
<evidence type="ECO:0000256" key="1">
    <source>
        <dbReference type="ARBA" id="ARBA00022737"/>
    </source>
</evidence>
<accession>A0A2M9YSD6</accession>
<feature type="chain" id="PRO_5014851468" evidence="2">
    <location>
        <begin position="20"/>
        <end position="183"/>
    </location>
</feature>